<organism evidence="1 2">
    <name type="scientific">Lindgomyces ingoldianus</name>
    <dbReference type="NCBI Taxonomy" id="673940"/>
    <lineage>
        <taxon>Eukaryota</taxon>
        <taxon>Fungi</taxon>
        <taxon>Dikarya</taxon>
        <taxon>Ascomycota</taxon>
        <taxon>Pezizomycotina</taxon>
        <taxon>Dothideomycetes</taxon>
        <taxon>Pleosporomycetidae</taxon>
        <taxon>Pleosporales</taxon>
        <taxon>Lindgomycetaceae</taxon>
        <taxon>Lindgomyces</taxon>
    </lineage>
</organism>
<comment type="caution">
    <text evidence="1">The sequence shown here is derived from an EMBL/GenBank/DDBJ whole genome shotgun (WGS) entry which is preliminary data.</text>
</comment>
<keyword evidence="2" id="KW-1185">Reference proteome</keyword>
<reference evidence="1" key="1">
    <citation type="journal article" date="2020" name="Stud. Mycol.">
        <title>101 Dothideomycetes genomes: a test case for predicting lifestyles and emergence of pathogens.</title>
        <authorList>
            <person name="Haridas S."/>
            <person name="Albert R."/>
            <person name="Binder M."/>
            <person name="Bloem J."/>
            <person name="Labutti K."/>
            <person name="Salamov A."/>
            <person name="Andreopoulos B."/>
            <person name="Baker S."/>
            <person name="Barry K."/>
            <person name="Bills G."/>
            <person name="Bluhm B."/>
            <person name="Cannon C."/>
            <person name="Castanera R."/>
            <person name="Culley D."/>
            <person name="Daum C."/>
            <person name="Ezra D."/>
            <person name="Gonzalez J."/>
            <person name="Henrissat B."/>
            <person name="Kuo A."/>
            <person name="Liang C."/>
            <person name="Lipzen A."/>
            <person name="Lutzoni F."/>
            <person name="Magnuson J."/>
            <person name="Mondo S."/>
            <person name="Nolan M."/>
            <person name="Ohm R."/>
            <person name="Pangilinan J."/>
            <person name="Park H.-J."/>
            <person name="Ramirez L."/>
            <person name="Alfaro M."/>
            <person name="Sun H."/>
            <person name="Tritt A."/>
            <person name="Yoshinaga Y."/>
            <person name="Zwiers L.-H."/>
            <person name="Turgeon B."/>
            <person name="Goodwin S."/>
            <person name="Spatafora J."/>
            <person name="Crous P."/>
            <person name="Grigoriev I."/>
        </authorList>
    </citation>
    <scope>NUCLEOTIDE SEQUENCE</scope>
    <source>
        <strain evidence="1">ATCC 200398</strain>
    </source>
</reference>
<protein>
    <submittedName>
        <fullName evidence="1">Uncharacterized protein</fullName>
    </submittedName>
</protein>
<accession>A0ACB6RC41</accession>
<proteinExistence type="predicted"/>
<dbReference type="EMBL" id="MU003495">
    <property type="protein sequence ID" value="KAF2475895.1"/>
    <property type="molecule type" value="Genomic_DNA"/>
</dbReference>
<evidence type="ECO:0000313" key="1">
    <source>
        <dbReference type="EMBL" id="KAF2475895.1"/>
    </source>
</evidence>
<feature type="non-terminal residue" evidence="1">
    <location>
        <position position="1"/>
    </location>
</feature>
<name>A0ACB6RC41_9PLEO</name>
<sequence length="71" mass="8251">ICQFLLLGWPRTAIADCEGYSLYVVYNVENNLKAYSSVCKPPTMKLRRPSKISDEDGKALFEELICSRWRY</sequence>
<gene>
    <name evidence="1" type="ORF">BDR25DRAFT_212728</name>
</gene>
<dbReference type="Proteomes" id="UP000799755">
    <property type="component" value="Unassembled WGS sequence"/>
</dbReference>
<evidence type="ECO:0000313" key="2">
    <source>
        <dbReference type="Proteomes" id="UP000799755"/>
    </source>
</evidence>